<dbReference type="Proteomes" id="UP000027265">
    <property type="component" value="Unassembled WGS sequence"/>
</dbReference>
<dbReference type="PANTHER" id="PTHR13318">
    <property type="entry name" value="PARTNER OF PAIRED, ISOFORM B-RELATED"/>
    <property type="match status" value="1"/>
</dbReference>
<dbReference type="InParanoid" id="A0A067QHU6"/>
<protein>
    <submittedName>
        <fullName evidence="1">Uncharacterized protein</fullName>
    </submittedName>
</protein>
<dbReference type="HOGENOM" id="CLU_485752_0_0_1"/>
<dbReference type="SUPFAM" id="SSF52047">
    <property type="entry name" value="RNI-like"/>
    <property type="match status" value="1"/>
</dbReference>
<accession>A0A067QHU6</accession>
<dbReference type="GO" id="GO:0019005">
    <property type="term" value="C:SCF ubiquitin ligase complex"/>
    <property type="evidence" value="ECO:0007669"/>
    <property type="project" value="TreeGrafter"/>
</dbReference>
<dbReference type="Gene3D" id="1.20.1280.50">
    <property type="match status" value="1"/>
</dbReference>
<gene>
    <name evidence="1" type="ORF">JAAARDRAFT_53314</name>
</gene>
<reference evidence="2" key="1">
    <citation type="journal article" date="2014" name="Proc. Natl. Acad. Sci. U.S.A.">
        <title>Extensive sampling of basidiomycete genomes demonstrates inadequacy of the white-rot/brown-rot paradigm for wood decay fungi.</title>
        <authorList>
            <person name="Riley R."/>
            <person name="Salamov A.A."/>
            <person name="Brown D.W."/>
            <person name="Nagy L.G."/>
            <person name="Floudas D."/>
            <person name="Held B.W."/>
            <person name="Levasseur A."/>
            <person name="Lombard V."/>
            <person name="Morin E."/>
            <person name="Otillar R."/>
            <person name="Lindquist E.A."/>
            <person name="Sun H."/>
            <person name="LaButti K.M."/>
            <person name="Schmutz J."/>
            <person name="Jabbour D."/>
            <person name="Luo H."/>
            <person name="Baker S.E."/>
            <person name="Pisabarro A.G."/>
            <person name="Walton J.D."/>
            <person name="Blanchette R.A."/>
            <person name="Henrissat B."/>
            <person name="Martin F."/>
            <person name="Cullen D."/>
            <person name="Hibbett D.S."/>
            <person name="Grigoriev I.V."/>
        </authorList>
    </citation>
    <scope>NUCLEOTIDE SEQUENCE [LARGE SCALE GENOMIC DNA]</scope>
    <source>
        <strain evidence="2">MUCL 33604</strain>
    </source>
</reference>
<evidence type="ECO:0000313" key="1">
    <source>
        <dbReference type="EMBL" id="KDQ63087.1"/>
    </source>
</evidence>
<dbReference type="Gene3D" id="3.80.10.10">
    <property type="entry name" value="Ribonuclease Inhibitor"/>
    <property type="match status" value="1"/>
</dbReference>
<dbReference type="SUPFAM" id="SSF81383">
    <property type="entry name" value="F-box domain"/>
    <property type="match status" value="1"/>
</dbReference>
<keyword evidence="2" id="KW-1185">Reference proteome</keyword>
<dbReference type="EMBL" id="KL197710">
    <property type="protein sequence ID" value="KDQ63087.1"/>
    <property type="molecule type" value="Genomic_DNA"/>
</dbReference>
<dbReference type="OrthoDB" id="2269034at2759"/>
<dbReference type="InterPro" id="IPR032675">
    <property type="entry name" value="LRR_dom_sf"/>
</dbReference>
<dbReference type="AlphaFoldDB" id="A0A067QHU6"/>
<name>A0A067QHU6_9AGAM</name>
<dbReference type="InterPro" id="IPR036047">
    <property type="entry name" value="F-box-like_dom_sf"/>
</dbReference>
<proteinExistence type="predicted"/>
<evidence type="ECO:0000313" key="2">
    <source>
        <dbReference type="Proteomes" id="UP000027265"/>
    </source>
</evidence>
<organism evidence="1 2">
    <name type="scientific">Jaapia argillacea MUCL 33604</name>
    <dbReference type="NCBI Taxonomy" id="933084"/>
    <lineage>
        <taxon>Eukaryota</taxon>
        <taxon>Fungi</taxon>
        <taxon>Dikarya</taxon>
        <taxon>Basidiomycota</taxon>
        <taxon>Agaricomycotina</taxon>
        <taxon>Agaricomycetes</taxon>
        <taxon>Agaricomycetidae</taxon>
        <taxon>Jaapiales</taxon>
        <taxon>Jaapiaceae</taxon>
        <taxon>Jaapia</taxon>
    </lineage>
</organism>
<sequence>MSSLLQPPRGLSISCLPTEILTEIMIIWARVDVDAPWVASLVSRLWRDIALSTPQVWSRIWFSLKATSIVGKEEEFRCMEDEDDVRGKARPLSLWLERTGQLTELSLTIQIDRNTIRPDRFTSYNISLIETIAMFRGYMHRLTDFELIADSSEIANYVVYSFLKATPPSRLSTLTIDCVPNSRAFDTERGWDLVVGGLWAALDQAGFIKSLVLRGCLPPKPLPTPESASPSRITSLNLIGSSRLYHIESFLLPGIAACPALEHLTIQHISTIGPLPRDIPLHSLRCLHLHYLDPSALEVLLASIRAPHLHSLSIIQSRQISATDGPKSETWRRVGKGFQRFAENSPSLEKLSLARIDILDVQLVAALGSLHWLRELCLRELFVSRVALAPLSRLGTPLRAEVDTSIPRITTVLCPHLERVRFERCPLLTGDMLCELVAARSSASSTQKLLLLGVHKCNSVNSEDIAIVRQVDSQLMVEYSPSSSIAVISGALEHQISAVDLE</sequence>
<dbReference type="GO" id="GO:0031146">
    <property type="term" value="P:SCF-dependent proteasomal ubiquitin-dependent protein catabolic process"/>
    <property type="evidence" value="ECO:0007669"/>
    <property type="project" value="TreeGrafter"/>
</dbReference>